<keyword evidence="9" id="KW-0460">Magnesium</keyword>
<evidence type="ECO:0000256" key="9">
    <source>
        <dbReference type="HAMAP-Rule" id="MF_00211"/>
    </source>
</evidence>
<comment type="caution">
    <text evidence="9">Lacks conserved residue(s) required for the propagation of feature annotation.</text>
</comment>
<reference evidence="12 13" key="1">
    <citation type="submission" date="2017-11" db="EMBL/GenBank/DDBJ databases">
        <title>Infants hospitalized years apart are colonized by the same room-sourced microbial strains.</title>
        <authorList>
            <person name="Brooks B."/>
            <person name="Olm M.R."/>
            <person name="Firek B.A."/>
            <person name="Baker R."/>
            <person name="Thomas B.C."/>
            <person name="Morowitz M.J."/>
            <person name="Banfield J.F."/>
        </authorList>
    </citation>
    <scope>NUCLEOTIDE SEQUENCE [LARGE SCALE GENOMIC DNA]</scope>
    <source>
        <strain evidence="12">S2_012_000_R3_87</strain>
    </source>
</reference>
<evidence type="ECO:0000256" key="1">
    <source>
        <dbReference type="ARBA" id="ARBA00004907"/>
    </source>
</evidence>
<dbReference type="HAMAP" id="MF_00211">
    <property type="entry name" value="TrpD"/>
    <property type="match status" value="1"/>
</dbReference>
<dbReference type="SUPFAM" id="SSF52418">
    <property type="entry name" value="Nucleoside phosphorylase/phosphoribosyltransferase catalytic domain"/>
    <property type="match status" value="1"/>
</dbReference>
<keyword evidence="9" id="KW-0479">Metal-binding</keyword>
<feature type="binding site" evidence="9">
    <location>
        <position position="119"/>
    </location>
    <ligand>
        <name>anthranilate</name>
        <dbReference type="ChEBI" id="CHEBI:16567"/>
        <label>1</label>
    </ligand>
</feature>
<dbReference type="UniPathway" id="UPA00035">
    <property type="reaction ID" value="UER00041"/>
</dbReference>
<comment type="caution">
    <text evidence="12">The sequence shown here is derived from an EMBL/GenBank/DDBJ whole genome shotgun (WGS) entry which is preliminary data.</text>
</comment>
<feature type="binding site" evidence="9">
    <location>
        <position position="100"/>
    </location>
    <ligand>
        <name>Mg(2+)</name>
        <dbReference type="ChEBI" id="CHEBI:18420"/>
        <label>1</label>
    </ligand>
</feature>
<keyword evidence="6 9" id="KW-0057">Aromatic amino acid biosynthesis</keyword>
<evidence type="ECO:0000256" key="5">
    <source>
        <dbReference type="ARBA" id="ARBA00022822"/>
    </source>
</evidence>
<feature type="binding site" evidence="9">
    <location>
        <position position="233"/>
    </location>
    <ligand>
        <name>Mg(2+)</name>
        <dbReference type="ChEBI" id="CHEBI:18420"/>
        <label>2</label>
    </ligand>
</feature>
<dbReference type="GO" id="GO:0005829">
    <property type="term" value="C:cytosol"/>
    <property type="evidence" value="ECO:0007669"/>
    <property type="project" value="TreeGrafter"/>
</dbReference>
<feature type="binding site" evidence="9">
    <location>
        <begin position="116"/>
        <end position="124"/>
    </location>
    <ligand>
        <name>5-phospho-alpha-D-ribose 1-diphosphate</name>
        <dbReference type="ChEBI" id="CHEBI:58017"/>
    </ligand>
</feature>
<evidence type="ECO:0000256" key="4">
    <source>
        <dbReference type="ARBA" id="ARBA00022679"/>
    </source>
</evidence>
<dbReference type="InterPro" id="IPR035902">
    <property type="entry name" value="Nuc_phospho_transferase"/>
</dbReference>
<dbReference type="PANTHER" id="PTHR43285">
    <property type="entry name" value="ANTHRANILATE PHOSPHORIBOSYLTRANSFERASE"/>
    <property type="match status" value="1"/>
</dbReference>
<protein>
    <recommendedName>
        <fullName evidence="9">Anthranilate phosphoribosyltransferase</fullName>
        <ecNumber evidence="9">2.4.2.18</ecNumber>
    </recommendedName>
</protein>
<feature type="binding site" evidence="9">
    <location>
        <position position="128"/>
    </location>
    <ligand>
        <name>5-phospho-alpha-D-ribose 1-diphosphate</name>
        <dbReference type="ChEBI" id="CHEBI:58017"/>
    </ligand>
</feature>
<comment type="similarity">
    <text evidence="9">Belongs to the anthranilate phosphoribosyltransferase family.</text>
</comment>
<feature type="domain" description="Glycosyl transferase family 3 N-terminal" evidence="11">
    <location>
        <begin position="19"/>
        <end position="73"/>
    </location>
</feature>
<dbReference type="Pfam" id="PF02885">
    <property type="entry name" value="Glycos_trans_3N"/>
    <property type="match status" value="1"/>
</dbReference>
<dbReference type="Gene3D" id="3.40.1030.10">
    <property type="entry name" value="Nucleoside phosphorylase/phosphoribosyltransferase catalytic domain"/>
    <property type="match status" value="1"/>
</dbReference>
<dbReference type="EMBL" id="QFNY01000275">
    <property type="protein sequence ID" value="PZO98572.1"/>
    <property type="molecule type" value="Genomic_DNA"/>
</dbReference>
<evidence type="ECO:0000259" key="11">
    <source>
        <dbReference type="Pfam" id="PF02885"/>
    </source>
</evidence>
<dbReference type="FunFam" id="3.40.1030.10:FF:000002">
    <property type="entry name" value="Anthranilate phosphoribosyltransferase"/>
    <property type="match status" value="1"/>
</dbReference>
<dbReference type="GO" id="GO:0004048">
    <property type="term" value="F:anthranilate phosphoribosyltransferase activity"/>
    <property type="evidence" value="ECO:0007669"/>
    <property type="project" value="UniProtKB-UniRule"/>
</dbReference>
<dbReference type="InterPro" id="IPR036320">
    <property type="entry name" value="Glycosyl_Trfase_fam3_N_dom_sf"/>
</dbReference>
<evidence type="ECO:0000256" key="6">
    <source>
        <dbReference type="ARBA" id="ARBA00023141"/>
    </source>
</evidence>
<evidence type="ECO:0000313" key="12">
    <source>
        <dbReference type="EMBL" id="PZO98572.1"/>
    </source>
</evidence>
<keyword evidence="3 9" id="KW-0328">Glycosyltransferase</keyword>
<feature type="binding site" evidence="9">
    <location>
        <position position="232"/>
    </location>
    <ligand>
        <name>Mg(2+)</name>
        <dbReference type="ChEBI" id="CHEBI:18420"/>
        <label>2</label>
    </ligand>
</feature>
<comment type="similarity">
    <text evidence="8">In the C-terminal section; belongs to the anthranilate phosphoribosyltransferase family.</text>
</comment>
<dbReference type="AlphaFoldDB" id="A0A2W5AYR6"/>
<feature type="binding site" evidence="9">
    <location>
        <position position="96"/>
    </location>
    <ligand>
        <name>5-phospho-alpha-D-ribose 1-diphosphate</name>
        <dbReference type="ChEBI" id="CHEBI:58017"/>
    </ligand>
</feature>
<evidence type="ECO:0000256" key="8">
    <source>
        <dbReference type="ARBA" id="ARBA00061188"/>
    </source>
</evidence>
<dbReference type="Proteomes" id="UP000249451">
    <property type="component" value="Unassembled WGS sequence"/>
</dbReference>
<dbReference type="NCBIfam" id="TIGR01245">
    <property type="entry name" value="trpD"/>
    <property type="match status" value="1"/>
</dbReference>
<dbReference type="Gene3D" id="1.20.970.10">
    <property type="entry name" value="Transferase, Pyrimidine Nucleoside Phosphorylase, Chain C"/>
    <property type="match status" value="1"/>
</dbReference>
<sequence length="349" mass="36358">MTPQIHARDPLATLQAYLDITEPTLEQAVEVFTPLTVGEYDDIHIAALLTHIRTRGETFADVAGAARAFIAAGRPFPVTGAGIMDTAGTGGDGANTINITTGASLIAAAGGVRMVKHGNRSVSSKSGSADVLEALGIPLDLDPDRAVRQLEAANFTFLFAPAYNPAVAHVQPVRKGLGVSTLFNTLGPLLSPGHPEFQMMGIANPAQGELIAEVFRDLGRSRALVVHGAGTDEIAVHGTTQVWELRDGSVRSYELTPEELGVRHHDLSALAGGDGAANAHSLRAVFSGDGAPAHYDAIAANAGAMFYLYGTAESIAGGVAHAKELIDSGEVAAWLKKHEEANYGTADRA</sequence>
<dbReference type="InterPro" id="IPR017459">
    <property type="entry name" value="Glycosyl_Trfase_fam3_N_dom"/>
</dbReference>
<dbReference type="EC" id="2.4.2.18" evidence="9"/>
<evidence type="ECO:0000256" key="2">
    <source>
        <dbReference type="ARBA" id="ARBA00022605"/>
    </source>
</evidence>
<comment type="pathway">
    <text evidence="1 9">Amino-acid biosynthesis; L-tryptophan biosynthesis; L-tryptophan from chorismate: step 2/5.</text>
</comment>
<feature type="binding site" evidence="9">
    <location>
        <position position="233"/>
    </location>
    <ligand>
        <name>Mg(2+)</name>
        <dbReference type="ChEBI" id="CHEBI:18420"/>
        <label>1</label>
    </ligand>
</feature>
<feature type="binding site" evidence="9">
    <location>
        <position position="88"/>
    </location>
    <ligand>
        <name>5-phospho-alpha-D-ribose 1-diphosphate</name>
        <dbReference type="ChEBI" id="CHEBI:58017"/>
    </ligand>
</feature>
<dbReference type="Pfam" id="PF00591">
    <property type="entry name" value="Glycos_transf_3"/>
    <property type="match status" value="1"/>
</dbReference>
<organism evidence="12 13">
    <name type="scientific">Corynebacterium urealyticum</name>
    <dbReference type="NCBI Taxonomy" id="43771"/>
    <lineage>
        <taxon>Bacteria</taxon>
        <taxon>Bacillati</taxon>
        <taxon>Actinomycetota</taxon>
        <taxon>Actinomycetes</taxon>
        <taxon>Mycobacteriales</taxon>
        <taxon>Corynebacteriaceae</taxon>
        <taxon>Corynebacterium</taxon>
    </lineage>
</organism>
<accession>A0A2W5AYR6</accession>
<feature type="domain" description="Glycosyl transferase family 3" evidence="10">
    <location>
        <begin position="82"/>
        <end position="330"/>
    </location>
</feature>
<feature type="binding site" evidence="9">
    <location>
        <begin position="98"/>
        <end position="101"/>
    </location>
    <ligand>
        <name>5-phospho-alpha-D-ribose 1-diphosphate</name>
        <dbReference type="ChEBI" id="CHEBI:58017"/>
    </ligand>
</feature>
<dbReference type="SUPFAM" id="SSF47648">
    <property type="entry name" value="Nucleoside phosphorylase/phosphoribosyltransferase N-terminal domain"/>
    <property type="match status" value="1"/>
</dbReference>
<feature type="binding site" evidence="9">
    <location>
        <position position="174"/>
    </location>
    <ligand>
        <name>anthranilate</name>
        <dbReference type="ChEBI" id="CHEBI:16567"/>
        <label>2</label>
    </ligand>
</feature>
<dbReference type="PANTHER" id="PTHR43285:SF2">
    <property type="entry name" value="ANTHRANILATE PHOSPHORIBOSYLTRANSFERASE"/>
    <property type="match status" value="1"/>
</dbReference>
<comment type="subunit">
    <text evidence="9">Homodimer.</text>
</comment>
<keyword evidence="4 9" id="KW-0808">Transferase</keyword>
<comment type="function">
    <text evidence="9">Catalyzes the transfer of the phosphoribosyl group of 5-phosphorylribose-1-pyrophosphate (PRPP) to anthranilate to yield N-(5'-phosphoribosyl)-anthranilate (PRA).</text>
</comment>
<name>A0A2W5AYR6_9CORY</name>
<evidence type="ECO:0000256" key="7">
    <source>
        <dbReference type="ARBA" id="ARBA00052328"/>
    </source>
</evidence>
<keyword evidence="2 9" id="KW-0028">Amino-acid biosynthesis</keyword>
<comment type="cofactor">
    <cofactor evidence="9">
        <name>Mg(2+)</name>
        <dbReference type="ChEBI" id="CHEBI:18420"/>
    </cofactor>
    <text evidence="9">Binds 2 magnesium ions per monomer.</text>
</comment>
<evidence type="ECO:0000313" key="13">
    <source>
        <dbReference type="Proteomes" id="UP000249451"/>
    </source>
</evidence>
<proteinExistence type="inferred from homology"/>
<keyword evidence="5 9" id="KW-0822">Tryptophan biosynthesis</keyword>
<feature type="binding site" evidence="9">
    <location>
        <position position="88"/>
    </location>
    <ligand>
        <name>anthranilate</name>
        <dbReference type="ChEBI" id="CHEBI:16567"/>
        <label>1</label>
    </ligand>
</feature>
<dbReference type="GO" id="GO:0000287">
    <property type="term" value="F:magnesium ion binding"/>
    <property type="evidence" value="ECO:0007669"/>
    <property type="project" value="UniProtKB-UniRule"/>
</dbReference>
<dbReference type="GO" id="GO:0000162">
    <property type="term" value="P:L-tryptophan biosynthetic process"/>
    <property type="evidence" value="ECO:0007669"/>
    <property type="project" value="UniProtKB-UniRule"/>
</dbReference>
<gene>
    <name evidence="9 12" type="primary">trpD</name>
    <name evidence="12" type="ORF">DI609_10330</name>
</gene>
<dbReference type="InterPro" id="IPR000312">
    <property type="entry name" value="Glycosyl_Trfase_fam3"/>
</dbReference>
<evidence type="ECO:0000259" key="10">
    <source>
        <dbReference type="Pfam" id="PF00591"/>
    </source>
</evidence>
<feature type="binding site" evidence="9">
    <location>
        <begin position="91"/>
        <end position="92"/>
    </location>
    <ligand>
        <name>5-phospho-alpha-D-ribose 1-diphosphate</name>
        <dbReference type="ChEBI" id="CHEBI:58017"/>
    </ligand>
</feature>
<evidence type="ECO:0000256" key="3">
    <source>
        <dbReference type="ARBA" id="ARBA00022676"/>
    </source>
</evidence>
<comment type="catalytic activity">
    <reaction evidence="7 9">
        <text>N-(5-phospho-beta-D-ribosyl)anthranilate + diphosphate = 5-phospho-alpha-D-ribose 1-diphosphate + anthranilate</text>
        <dbReference type="Rhea" id="RHEA:11768"/>
        <dbReference type="ChEBI" id="CHEBI:16567"/>
        <dbReference type="ChEBI" id="CHEBI:18277"/>
        <dbReference type="ChEBI" id="CHEBI:33019"/>
        <dbReference type="ChEBI" id="CHEBI:58017"/>
        <dbReference type="EC" id="2.4.2.18"/>
    </reaction>
</comment>
<dbReference type="InterPro" id="IPR005940">
    <property type="entry name" value="Anthranilate_Pribosyl_Tfrase"/>
</dbReference>